<dbReference type="EMBL" id="JACEIK010000080">
    <property type="protein sequence ID" value="MCD7449042.1"/>
    <property type="molecule type" value="Genomic_DNA"/>
</dbReference>
<evidence type="ECO:0000313" key="2">
    <source>
        <dbReference type="Proteomes" id="UP000823775"/>
    </source>
</evidence>
<proteinExistence type="predicted"/>
<sequence>MSCMASDYIFPFVSDIDDVERRQSCNRVCISQFCPDSDSPPQLELFHHQDAPEVALPAAPSGGQNTAEETWSCIIGKQRDIPDH</sequence>
<comment type="caution">
    <text evidence="1">The sequence shown here is derived from an EMBL/GenBank/DDBJ whole genome shotgun (WGS) entry which is preliminary data.</text>
</comment>
<gene>
    <name evidence="1" type="ORF">HAX54_048480</name>
</gene>
<accession>A0ABS8RQM2</accession>
<protein>
    <submittedName>
        <fullName evidence="1">Uncharacterized protein</fullName>
    </submittedName>
</protein>
<keyword evidence="2" id="KW-1185">Reference proteome</keyword>
<name>A0ABS8RQM2_DATST</name>
<reference evidence="1 2" key="1">
    <citation type="journal article" date="2021" name="BMC Genomics">
        <title>Datura genome reveals duplications of psychoactive alkaloid biosynthetic genes and high mutation rate following tissue culture.</title>
        <authorList>
            <person name="Rajewski A."/>
            <person name="Carter-House D."/>
            <person name="Stajich J."/>
            <person name="Litt A."/>
        </authorList>
    </citation>
    <scope>NUCLEOTIDE SEQUENCE [LARGE SCALE GENOMIC DNA]</scope>
    <source>
        <strain evidence="1">AR-01</strain>
    </source>
</reference>
<evidence type="ECO:0000313" key="1">
    <source>
        <dbReference type="EMBL" id="MCD7449042.1"/>
    </source>
</evidence>
<organism evidence="1 2">
    <name type="scientific">Datura stramonium</name>
    <name type="common">Jimsonweed</name>
    <name type="synonym">Common thornapple</name>
    <dbReference type="NCBI Taxonomy" id="4076"/>
    <lineage>
        <taxon>Eukaryota</taxon>
        <taxon>Viridiplantae</taxon>
        <taxon>Streptophyta</taxon>
        <taxon>Embryophyta</taxon>
        <taxon>Tracheophyta</taxon>
        <taxon>Spermatophyta</taxon>
        <taxon>Magnoliopsida</taxon>
        <taxon>eudicotyledons</taxon>
        <taxon>Gunneridae</taxon>
        <taxon>Pentapetalae</taxon>
        <taxon>asterids</taxon>
        <taxon>lamiids</taxon>
        <taxon>Solanales</taxon>
        <taxon>Solanaceae</taxon>
        <taxon>Solanoideae</taxon>
        <taxon>Datureae</taxon>
        <taxon>Datura</taxon>
    </lineage>
</organism>
<dbReference type="Proteomes" id="UP000823775">
    <property type="component" value="Unassembled WGS sequence"/>
</dbReference>